<evidence type="ECO:0000313" key="1">
    <source>
        <dbReference type="EMBL" id="SOC27500.1"/>
    </source>
</evidence>
<organism evidence="1 2">
    <name type="scientific">Thalassospira xiamenensis</name>
    <dbReference type="NCBI Taxonomy" id="220697"/>
    <lineage>
        <taxon>Bacteria</taxon>
        <taxon>Pseudomonadati</taxon>
        <taxon>Pseudomonadota</taxon>
        <taxon>Alphaproteobacteria</taxon>
        <taxon>Rhodospirillales</taxon>
        <taxon>Thalassospiraceae</taxon>
        <taxon>Thalassospira</taxon>
    </lineage>
</organism>
<dbReference type="SUPFAM" id="SSF53335">
    <property type="entry name" value="S-adenosyl-L-methionine-dependent methyltransferases"/>
    <property type="match status" value="1"/>
</dbReference>
<proteinExistence type="predicted"/>
<dbReference type="AlphaFoldDB" id="A0A285TTV0"/>
<dbReference type="EMBL" id="OBMM01000005">
    <property type="protein sequence ID" value="SOC27500.1"/>
    <property type="molecule type" value="Genomic_DNA"/>
</dbReference>
<sequence length="176" mass="19530">MKSNKLYPSLLSNAVSYGRFTRPFITELVTFLSGKRVLEICAGNGYFASLLAEQGVTITPTSLFTGHDGHSERMYCPVEELDAEVAVDLHGDAHDVLLCSWPTTNNAMVRAATKWGTDRDIVFIGEFTDYTKGHLGGCATDDFFANINVISDFLSYEARLIERAIVVRWRDAAHTD</sequence>
<dbReference type="InterPro" id="IPR029063">
    <property type="entry name" value="SAM-dependent_MTases_sf"/>
</dbReference>
<evidence type="ECO:0008006" key="3">
    <source>
        <dbReference type="Google" id="ProtNLM"/>
    </source>
</evidence>
<evidence type="ECO:0000313" key="2">
    <source>
        <dbReference type="Proteomes" id="UP000219068"/>
    </source>
</evidence>
<dbReference type="Gene3D" id="3.40.50.150">
    <property type="entry name" value="Vaccinia Virus protein VP39"/>
    <property type="match status" value="1"/>
</dbReference>
<name>A0A285TTV0_9PROT</name>
<reference evidence="1 2" key="1">
    <citation type="submission" date="2017-08" db="EMBL/GenBank/DDBJ databases">
        <authorList>
            <person name="de Groot N.N."/>
        </authorList>
    </citation>
    <scope>NUCLEOTIDE SEQUENCE [LARGE SCALE GENOMIC DNA]</scope>
    <source>
        <strain evidence="1 2">USBA 78</strain>
    </source>
</reference>
<accession>A0A285TTV0</accession>
<protein>
    <recommendedName>
        <fullName evidence="3">SAM-dependent methyltransferase</fullName>
    </recommendedName>
</protein>
<gene>
    <name evidence="1" type="ORF">SAMN05428964_105440</name>
</gene>
<dbReference type="Proteomes" id="UP000219068">
    <property type="component" value="Unassembled WGS sequence"/>
</dbReference>